<organism evidence="4 5">
    <name type="scientific">Paenibacillus vulneris</name>
    <dbReference type="NCBI Taxonomy" id="1133364"/>
    <lineage>
        <taxon>Bacteria</taxon>
        <taxon>Bacillati</taxon>
        <taxon>Bacillota</taxon>
        <taxon>Bacilli</taxon>
        <taxon>Bacillales</taxon>
        <taxon>Paenibacillaceae</taxon>
        <taxon>Paenibacillus</taxon>
    </lineage>
</organism>
<dbReference type="Pfam" id="PF02368">
    <property type="entry name" value="Big_2"/>
    <property type="match status" value="1"/>
</dbReference>
<dbReference type="Gene3D" id="2.60.40.10">
    <property type="entry name" value="Immunoglobulins"/>
    <property type="match status" value="1"/>
</dbReference>
<dbReference type="Proteomes" id="UP001597180">
    <property type="component" value="Unassembled WGS sequence"/>
</dbReference>
<feature type="coiled-coil region" evidence="1">
    <location>
        <begin position="479"/>
        <end position="506"/>
    </location>
</feature>
<dbReference type="InterPro" id="IPR036116">
    <property type="entry name" value="FN3_sf"/>
</dbReference>
<dbReference type="InterPro" id="IPR013783">
    <property type="entry name" value="Ig-like_fold"/>
</dbReference>
<name>A0ABW3UKE8_9BACL</name>
<dbReference type="RefSeq" id="WP_345590014.1">
    <property type="nucleotide sequence ID" value="NZ_BAABJG010000021.1"/>
</dbReference>
<keyword evidence="5" id="KW-1185">Reference proteome</keyword>
<dbReference type="CDD" id="cd14254">
    <property type="entry name" value="Dockerin_II"/>
    <property type="match status" value="1"/>
</dbReference>
<dbReference type="Gene3D" id="1.20.1270.90">
    <property type="entry name" value="AF1782-like"/>
    <property type="match status" value="1"/>
</dbReference>
<evidence type="ECO:0000259" key="3">
    <source>
        <dbReference type="PROSITE" id="PS51766"/>
    </source>
</evidence>
<dbReference type="EMBL" id="JBHTLU010000015">
    <property type="protein sequence ID" value="MFD1221218.1"/>
    <property type="molecule type" value="Genomic_DNA"/>
</dbReference>
<dbReference type="InterPro" id="IPR002105">
    <property type="entry name" value="Dockerin_1_rpt"/>
</dbReference>
<dbReference type="Gene3D" id="1.10.1330.10">
    <property type="entry name" value="Dockerin domain"/>
    <property type="match status" value="1"/>
</dbReference>
<dbReference type="PROSITE" id="PS00018">
    <property type="entry name" value="EF_HAND_1"/>
    <property type="match status" value="1"/>
</dbReference>
<keyword evidence="1" id="KW-0175">Coiled coil</keyword>
<proteinExistence type="predicted"/>
<dbReference type="InterPro" id="IPR002048">
    <property type="entry name" value="EF_hand_dom"/>
</dbReference>
<feature type="domain" description="Dockerin" evidence="3">
    <location>
        <begin position="508"/>
        <end position="569"/>
    </location>
</feature>
<dbReference type="InterPro" id="IPR018247">
    <property type="entry name" value="EF_Hand_1_Ca_BS"/>
</dbReference>
<evidence type="ECO:0000313" key="4">
    <source>
        <dbReference type="EMBL" id="MFD1221218.1"/>
    </source>
</evidence>
<evidence type="ECO:0000256" key="1">
    <source>
        <dbReference type="SAM" id="Coils"/>
    </source>
</evidence>
<accession>A0ABW3UKE8</accession>
<dbReference type="SUPFAM" id="SSF49265">
    <property type="entry name" value="Fibronectin type III"/>
    <property type="match status" value="1"/>
</dbReference>
<gene>
    <name evidence="4" type="ORF">ACFQ4B_13925</name>
</gene>
<evidence type="ECO:0000259" key="2">
    <source>
        <dbReference type="PROSITE" id="PS50222"/>
    </source>
</evidence>
<reference evidence="5" key="1">
    <citation type="journal article" date="2019" name="Int. J. Syst. Evol. Microbiol.">
        <title>The Global Catalogue of Microorganisms (GCM) 10K type strain sequencing project: providing services to taxonomists for standard genome sequencing and annotation.</title>
        <authorList>
            <consortium name="The Broad Institute Genomics Platform"/>
            <consortium name="The Broad Institute Genome Sequencing Center for Infectious Disease"/>
            <person name="Wu L."/>
            <person name="Ma J."/>
        </authorList>
    </citation>
    <scope>NUCLEOTIDE SEQUENCE [LARGE SCALE GENOMIC DNA]</scope>
    <source>
        <strain evidence="5">CCUG 53270</strain>
    </source>
</reference>
<dbReference type="Gene3D" id="2.60.120.200">
    <property type="match status" value="1"/>
</dbReference>
<dbReference type="InterPro" id="IPR036439">
    <property type="entry name" value="Dockerin_dom_sf"/>
</dbReference>
<dbReference type="Pfam" id="PF00404">
    <property type="entry name" value="Dockerin_1"/>
    <property type="match status" value="1"/>
</dbReference>
<comment type="caution">
    <text evidence="4">The sequence shown here is derived from an EMBL/GenBank/DDBJ whole genome shotgun (WGS) entry which is preliminary data.</text>
</comment>
<sequence length="569" mass="59407">MKGLFNKRLLRLIVSFLWMLQLGALAVVPIAFANTLPIDWSASTMNGSVSPTSTAYVSQESVTYGQGVFDIAARRGKMQSTASGGDTVYFVYTPVEGDFTITARVVSVGIEPGSSAMNAENRAMLMVKDGVSNDSDSFSVIYKPTALSPAVTGTLTSYKRFGSSSGAGSSVSGSFNTLIYLKLEKSGNVYKGSYSSDGLSYTTYYSQTDTANTMNSTSLNVGLAVTAATVQFDNVSIIKASSSALNAPVNLLAQPGDEKVDLSWDTVTGATYYKVKRGTQSGGPYATVAGNVYASSYTDAAAVNGIDYYYVVTAANEKAESLPSVEITAKPAAAAIPVSSITVSSTNGEASITVPGGTLQMQAVVLPNNAANRSVSWSVYESDGVTITDRATISSTGLLQGMINGKVKVIAKALDGSHVQGSAVVTIAIAGADTTLLQNTVEAAQTLYNAAEEGSNPGQYPIGAKEALLLEINRAKSVVANALATQEQMNEAVDRLNKAIQTFRATVIQFHAGDVDGNGIVNVGDLGIVGGAYERSSSSPGWEAVQHADVNQDGNIDLDDIIYLVHIIP</sequence>
<protein>
    <submittedName>
        <fullName evidence="4">Ig-like domain-containing protein</fullName>
    </submittedName>
</protein>
<evidence type="ECO:0000313" key="5">
    <source>
        <dbReference type="Proteomes" id="UP001597180"/>
    </source>
</evidence>
<dbReference type="PROSITE" id="PS51766">
    <property type="entry name" value="DOCKERIN"/>
    <property type="match status" value="1"/>
</dbReference>
<feature type="domain" description="EF-hand" evidence="2">
    <location>
        <begin position="543"/>
        <end position="569"/>
    </location>
</feature>
<dbReference type="InterPro" id="IPR003343">
    <property type="entry name" value="Big_2"/>
</dbReference>
<dbReference type="InterPro" id="IPR016134">
    <property type="entry name" value="Dockerin_dom"/>
</dbReference>
<dbReference type="PROSITE" id="PS50222">
    <property type="entry name" value="EF_HAND_2"/>
    <property type="match status" value="1"/>
</dbReference>
<dbReference type="Gene3D" id="2.60.40.1080">
    <property type="match status" value="1"/>
</dbReference>
<dbReference type="SUPFAM" id="SSF63446">
    <property type="entry name" value="Type I dockerin domain"/>
    <property type="match status" value="1"/>
</dbReference>